<sequence length="227" mass="25054">MSYLGDNLGAQIIALLQSNFVEGCCAASAISLVLFDHASTISAEIQFIWGRKLTAVTLLFYANRWITFAWAIMSAATQLIEPTSILVCTAIPFTQEALALLLLFLWAAFSSVRVYALSNGSWLLVFLVFLLAVVPFGMNIYGDYWDNTFQFVEMPFAAILCAESSTMSLSLDIKLATATRVCLITSDVIVLLTTWAKSFLMWRDARRLGIPAPLATMLLRDGTAYFA</sequence>
<protein>
    <recommendedName>
        <fullName evidence="2">DUF6533 domain-containing protein</fullName>
    </recommendedName>
</protein>
<dbReference type="OrthoDB" id="2742807at2759"/>
<dbReference type="InterPro" id="IPR045340">
    <property type="entry name" value="DUF6533"/>
</dbReference>
<dbReference type="STRING" id="914234.M2QZQ8"/>
<dbReference type="Proteomes" id="UP000016930">
    <property type="component" value="Unassembled WGS sequence"/>
</dbReference>
<gene>
    <name evidence="3" type="ORF">CERSUDRAFT_119802</name>
</gene>
<keyword evidence="1" id="KW-0472">Membrane</keyword>
<keyword evidence="1" id="KW-1133">Transmembrane helix</keyword>
<feature type="transmembrane region" description="Helical" evidence="1">
    <location>
        <begin position="121"/>
        <end position="141"/>
    </location>
</feature>
<evidence type="ECO:0000256" key="1">
    <source>
        <dbReference type="SAM" id="Phobius"/>
    </source>
</evidence>
<dbReference type="EMBL" id="KB445819">
    <property type="protein sequence ID" value="EMD31432.1"/>
    <property type="molecule type" value="Genomic_DNA"/>
</dbReference>
<feature type="domain" description="DUF6533" evidence="2">
    <location>
        <begin position="24"/>
        <end position="68"/>
    </location>
</feature>
<organism evidence="3 4">
    <name type="scientific">Ceriporiopsis subvermispora (strain B)</name>
    <name type="common">White-rot fungus</name>
    <name type="synonym">Gelatoporia subvermispora</name>
    <dbReference type="NCBI Taxonomy" id="914234"/>
    <lineage>
        <taxon>Eukaryota</taxon>
        <taxon>Fungi</taxon>
        <taxon>Dikarya</taxon>
        <taxon>Basidiomycota</taxon>
        <taxon>Agaricomycotina</taxon>
        <taxon>Agaricomycetes</taxon>
        <taxon>Polyporales</taxon>
        <taxon>Gelatoporiaceae</taxon>
        <taxon>Gelatoporia</taxon>
    </lineage>
</organism>
<evidence type="ECO:0000313" key="4">
    <source>
        <dbReference type="Proteomes" id="UP000016930"/>
    </source>
</evidence>
<keyword evidence="4" id="KW-1185">Reference proteome</keyword>
<feature type="transmembrane region" description="Helical" evidence="1">
    <location>
        <begin position="56"/>
        <end position="77"/>
    </location>
</feature>
<feature type="transmembrane region" description="Helical" evidence="1">
    <location>
        <begin position="12"/>
        <end position="35"/>
    </location>
</feature>
<evidence type="ECO:0000313" key="3">
    <source>
        <dbReference type="EMBL" id="EMD31432.1"/>
    </source>
</evidence>
<dbReference type="Pfam" id="PF20151">
    <property type="entry name" value="DUF6533"/>
    <property type="match status" value="1"/>
</dbReference>
<keyword evidence="1" id="KW-0812">Transmembrane</keyword>
<dbReference type="AlphaFoldDB" id="M2QZQ8"/>
<accession>M2QZQ8</accession>
<dbReference type="HOGENOM" id="CLU_053360_3_0_1"/>
<reference evidence="3 4" key="1">
    <citation type="journal article" date="2012" name="Proc. Natl. Acad. Sci. U.S.A.">
        <title>Comparative genomics of Ceriporiopsis subvermispora and Phanerochaete chrysosporium provide insight into selective ligninolysis.</title>
        <authorList>
            <person name="Fernandez-Fueyo E."/>
            <person name="Ruiz-Duenas F.J."/>
            <person name="Ferreira P."/>
            <person name="Floudas D."/>
            <person name="Hibbett D.S."/>
            <person name="Canessa P."/>
            <person name="Larrondo L.F."/>
            <person name="James T.Y."/>
            <person name="Seelenfreund D."/>
            <person name="Lobos S."/>
            <person name="Polanco R."/>
            <person name="Tello M."/>
            <person name="Honda Y."/>
            <person name="Watanabe T."/>
            <person name="Watanabe T."/>
            <person name="Ryu J.S."/>
            <person name="Kubicek C.P."/>
            <person name="Schmoll M."/>
            <person name="Gaskell J."/>
            <person name="Hammel K.E."/>
            <person name="St John F.J."/>
            <person name="Vanden Wymelenberg A."/>
            <person name="Sabat G."/>
            <person name="Splinter BonDurant S."/>
            <person name="Syed K."/>
            <person name="Yadav J.S."/>
            <person name="Doddapaneni H."/>
            <person name="Subramanian V."/>
            <person name="Lavin J.L."/>
            <person name="Oguiza J.A."/>
            <person name="Perez G."/>
            <person name="Pisabarro A.G."/>
            <person name="Ramirez L."/>
            <person name="Santoyo F."/>
            <person name="Master E."/>
            <person name="Coutinho P.M."/>
            <person name="Henrissat B."/>
            <person name="Lombard V."/>
            <person name="Magnuson J.K."/>
            <person name="Kuees U."/>
            <person name="Hori C."/>
            <person name="Igarashi K."/>
            <person name="Samejima M."/>
            <person name="Held B.W."/>
            <person name="Barry K.W."/>
            <person name="LaButti K.M."/>
            <person name="Lapidus A."/>
            <person name="Lindquist E.A."/>
            <person name="Lucas S.M."/>
            <person name="Riley R."/>
            <person name="Salamov A.A."/>
            <person name="Hoffmeister D."/>
            <person name="Schwenk D."/>
            <person name="Hadar Y."/>
            <person name="Yarden O."/>
            <person name="de Vries R.P."/>
            <person name="Wiebenga A."/>
            <person name="Stenlid J."/>
            <person name="Eastwood D."/>
            <person name="Grigoriev I.V."/>
            <person name="Berka R.M."/>
            <person name="Blanchette R.A."/>
            <person name="Kersten P."/>
            <person name="Martinez A.T."/>
            <person name="Vicuna R."/>
            <person name="Cullen D."/>
        </authorList>
    </citation>
    <scope>NUCLEOTIDE SEQUENCE [LARGE SCALE GENOMIC DNA]</scope>
    <source>
        <strain evidence="3 4">B</strain>
    </source>
</reference>
<evidence type="ECO:0000259" key="2">
    <source>
        <dbReference type="Pfam" id="PF20151"/>
    </source>
</evidence>
<name>M2QZQ8_CERS8</name>
<feature type="transmembrane region" description="Helical" evidence="1">
    <location>
        <begin position="83"/>
        <end position="109"/>
    </location>
</feature>
<feature type="transmembrane region" description="Helical" evidence="1">
    <location>
        <begin position="175"/>
        <end position="196"/>
    </location>
</feature>
<proteinExistence type="predicted"/>